<organism evidence="2 3">
    <name type="scientific">Bagarius yarrelli</name>
    <name type="common">Goonch</name>
    <name type="synonym">Bagrus yarrelli</name>
    <dbReference type="NCBI Taxonomy" id="175774"/>
    <lineage>
        <taxon>Eukaryota</taxon>
        <taxon>Metazoa</taxon>
        <taxon>Chordata</taxon>
        <taxon>Craniata</taxon>
        <taxon>Vertebrata</taxon>
        <taxon>Euteleostomi</taxon>
        <taxon>Actinopterygii</taxon>
        <taxon>Neopterygii</taxon>
        <taxon>Teleostei</taxon>
        <taxon>Ostariophysi</taxon>
        <taxon>Siluriformes</taxon>
        <taxon>Sisoridae</taxon>
        <taxon>Sisorinae</taxon>
        <taxon>Bagarius</taxon>
    </lineage>
</organism>
<gene>
    <name evidence="2" type="ORF">Baya_9231</name>
</gene>
<evidence type="ECO:0000313" key="2">
    <source>
        <dbReference type="EMBL" id="TSN21156.1"/>
    </source>
</evidence>
<feature type="compositionally biased region" description="Basic and acidic residues" evidence="1">
    <location>
        <begin position="49"/>
        <end position="59"/>
    </location>
</feature>
<name>A0A556U6C7_BAGYA</name>
<accession>A0A556U6C7</accession>
<proteinExistence type="predicted"/>
<dbReference type="EMBL" id="VCAZ01000054">
    <property type="protein sequence ID" value="TSN21156.1"/>
    <property type="molecule type" value="Genomic_DNA"/>
</dbReference>
<reference evidence="2 3" key="1">
    <citation type="journal article" date="2019" name="Genome Biol. Evol.">
        <title>Whole-Genome Sequencing of the Giant Devil Catfish, Bagarius yarrelli.</title>
        <authorList>
            <person name="Jiang W."/>
            <person name="Lv Y."/>
            <person name="Cheng L."/>
            <person name="Yang K."/>
            <person name="Chao B."/>
            <person name="Wang X."/>
            <person name="Li Y."/>
            <person name="Pan X."/>
            <person name="You X."/>
            <person name="Zhang Y."/>
            <person name="Yang J."/>
            <person name="Li J."/>
            <person name="Zhang X."/>
            <person name="Liu S."/>
            <person name="Sun C."/>
            <person name="Yang J."/>
            <person name="Shi Q."/>
        </authorList>
    </citation>
    <scope>NUCLEOTIDE SEQUENCE [LARGE SCALE GENOMIC DNA]</scope>
    <source>
        <strain evidence="2">JWS20170419001</strain>
        <tissue evidence="2">Muscle</tissue>
    </source>
</reference>
<feature type="region of interest" description="Disordered" evidence="1">
    <location>
        <begin position="44"/>
        <end position="73"/>
    </location>
</feature>
<evidence type="ECO:0000313" key="3">
    <source>
        <dbReference type="Proteomes" id="UP000319801"/>
    </source>
</evidence>
<sequence>MEAADEGRKKERKEEGEINKFRTEGGVYHCVQEREGGGVAQVRVGRGKGSGEHDTHTHTMTDLLTPLQTLEDG</sequence>
<protein>
    <submittedName>
        <fullName evidence="2">Uncharacterized protein</fullName>
    </submittedName>
</protein>
<evidence type="ECO:0000256" key="1">
    <source>
        <dbReference type="SAM" id="MobiDB-lite"/>
    </source>
</evidence>
<comment type="caution">
    <text evidence="2">The sequence shown here is derived from an EMBL/GenBank/DDBJ whole genome shotgun (WGS) entry which is preliminary data.</text>
</comment>
<dbReference type="AlphaFoldDB" id="A0A556U6C7"/>
<keyword evidence="3" id="KW-1185">Reference proteome</keyword>
<dbReference type="Proteomes" id="UP000319801">
    <property type="component" value="Unassembled WGS sequence"/>
</dbReference>